<feature type="domain" description="DUF7869" evidence="1">
    <location>
        <begin position="39"/>
        <end position="183"/>
    </location>
</feature>
<dbReference type="PANTHER" id="PTHR34415">
    <property type="entry name" value="INTEGRASE CATALYTIC DOMAIN-CONTAINING PROTEIN"/>
    <property type="match status" value="1"/>
</dbReference>
<proteinExistence type="predicted"/>
<dbReference type="OrthoDB" id="6050800at2759"/>
<name>A0A7J7JSW4_BUGNE</name>
<keyword evidence="3" id="KW-1185">Reference proteome</keyword>
<dbReference type="PANTHER" id="PTHR34415:SF1">
    <property type="entry name" value="INTEGRASE CATALYTIC DOMAIN-CONTAINING PROTEIN"/>
    <property type="match status" value="1"/>
</dbReference>
<comment type="caution">
    <text evidence="2">The sequence shown here is derived from an EMBL/GenBank/DDBJ whole genome shotgun (WGS) entry which is preliminary data.</text>
</comment>
<evidence type="ECO:0000259" key="1">
    <source>
        <dbReference type="Pfam" id="PF25273"/>
    </source>
</evidence>
<gene>
    <name evidence="2" type="ORF">EB796_012627</name>
</gene>
<dbReference type="Proteomes" id="UP000593567">
    <property type="component" value="Unassembled WGS sequence"/>
</dbReference>
<dbReference type="AlphaFoldDB" id="A0A7J7JSW4"/>
<reference evidence="2" key="1">
    <citation type="submission" date="2020-06" db="EMBL/GenBank/DDBJ databases">
        <title>Draft genome of Bugula neritina, a colonial animal packing powerful symbionts and potential medicines.</title>
        <authorList>
            <person name="Rayko M."/>
        </authorList>
    </citation>
    <scope>NUCLEOTIDE SEQUENCE [LARGE SCALE GENOMIC DNA]</scope>
    <source>
        <strain evidence="2">Kwan_BN1</strain>
    </source>
</reference>
<evidence type="ECO:0000313" key="3">
    <source>
        <dbReference type="Proteomes" id="UP000593567"/>
    </source>
</evidence>
<accession>A0A7J7JSW4</accession>
<organism evidence="2 3">
    <name type="scientific">Bugula neritina</name>
    <name type="common">Brown bryozoan</name>
    <name type="synonym">Sertularia neritina</name>
    <dbReference type="NCBI Taxonomy" id="10212"/>
    <lineage>
        <taxon>Eukaryota</taxon>
        <taxon>Metazoa</taxon>
        <taxon>Spiralia</taxon>
        <taxon>Lophotrochozoa</taxon>
        <taxon>Bryozoa</taxon>
        <taxon>Gymnolaemata</taxon>
        <taxon>Cheilostomatida</taxon>
        <taxon>Flustrina</taxon>
        <taxon>Buguloidea</taxon>
        <taxon>Bugulidae</taxon>
        <taxon>Bugula</taxon>
    </lineage>
</organism>
<dbReference type="Pfam" id="PF25273">
    <property type="entry name" value="DUF7869"/>
    <property type="match status" value="1"/>
</dbReference>
<sequence length="237" mass="27245">MYFRIGRRMQLFGVCDTAIPIQKNYLYDEHQTIGCDSKKSHGPNSVISMLHHYLKEWSCDVPNLVLHADNCCGQNKNKSVVAYFSWRMLRNCHQSLQYKFMTVGHTRSLVDGCFGLVKMKYRRQDNYTTQHLVDAVNTSAVCNEPVTFPSWTWYEWDSFLSRYFRPIPNMTKVSSIKFHSDGTCTTNLGKFTLLKSVPVGMPNVLTPGGLSNERQSYLKEKVAPLMPLEYRDSISSS</sequence>
<protein>
    <recommendedName>
        <fullName evidence="1">DUF7869 domain-containing protein</fullName>
    </recommendedName>
</protein>
<dbReference type="EMBL" id="VXIV02001857">
    <property type="protein sequence ID" value="KAF6029077.1"/>
    <property type="molecule type" value="Genomic_DNA"/>
</dbReference>
<evidence type="ECO:0000313" key="2">
    <source>
        <dbReference type="EMBL" id="KAF6029077.1"/>
    </source>
</evidence>
<dbReference type="InterPro" id="IPR057191">
    <property type="entry name" value="DUF7869"/>
</dbReference>